<organism evidence="18 19">
    <name type="scientific">Paralvinella palmiformis</name>
    <dbReference type="NCBI Taxonomy" id="53620"/>
    <lineage>
        <taxon>Eukaryota</taxon>
        <taxon>Metazoa</taxon>
        <taxon>Spiralia</taxon>
        <taxon>Lophotrochozoa</taxon>
        <taxon>Annelida</taxon>
        <taxon>Polychaeta</taxon>
        <taxon>Sedentaria</taxon>
        <taxon>Canalipalpata</taxon>
        <taxon>Terebellida</taxon>
        <taxon>Terebelliformia</taxon>
        <taxon>Alvinellidae</taxon>
        <taxon>Paralvinella</taxon>
    </lineage>
</organism>
<dbReference type="InterPro" id="IPR001757">
    <property type="entry name" value="P_typ_ATPase"/>
</dbReference>
<evidence type="ECO:0000256" key="7">
    <source>
        <dbReference type="ARBA" id="ARBA00022741"/>
    </source>
</evidence>
<evidence type="ECO:0000256" key="1">
    <source>
        <dbReference type="ARBA" id="ARBA00004166"/>
    </source>
</evidence>
<keyword evidence="12" id="KW-0186">Copper</keyword>
<dbReference type="Gene3D" id="3.30.70.100">
    <property type="match status" value="8"/>
</dbReference>
<dbReference type="GO" id="GO:0140581">
    <property type="term" value="F:P-type monovalent copper transporter activity"/>
    <property type="evidence" value="ECO:0007669"/>
    <property type="project" value="UniProtKB-EC"/>
</dbReference>
<dbReference type="InterPro" id="IPR059000">
    <property type="entry name" value="ATPase_P-type_domA"/>
</dbReference>
<dbReference type="PROSITE" id="PS01047">
    <property type="entry name" value="HMA_1"/>
    <property type="match status" value="5"/>
</dbReference>
<keyword evidence="6" id="KW-0677">Repeat</keyword>
<keyword evidence="7 15" id="KW-0547">Nucleotide-binding</keyword>
<dbReference type="SUPFAM" id="SSF81653">
    <property type="entry name" value="Calcium ATPase, transduction domain A"/>
    <property type="match status" value="1"/>
</dbReference>
<feature type="domain" description="HMA" evidence="17">
    <location>
        <begin position="483"/>
        <end position="549"/>
    </location>
</feature>
<keyword evidence="10" id="KW-1278">Translocase</keyword>
<feature type="domain" description="HMA" evidence="17">
    <location>
        <begin position="216"/>
        <end position="282"/>
    </location>
</feature>
<keyword evidence="9 15" id="KW-0067">ATP-binding</keyword>
<dbReference type="SFLD" id="SFLDS00003">
    <property type="entry name" value="Haloacid_Dehalogenase"/>
    <property type="match status" value="1"/>
</dbReference>
<feature type="transmembrane region" description="Helical" evidence="15">
    <location>
        <begin position="790"/>
        <end position="808"/>
    </location>
</feature>
<dbReference type="Proteomes" id="UP001208570">
    <property type="component" value="Unassembled WGS sequence"/>
</dbReference>
<feature type="transmembrane region" description="Helical" evidence="15">
    <location>
        <begin position="988"/>
        <end position="1012"/>
    </location>
</feature>
<dbReference type="SUPFAM" id="SSF55008">
    <property type="entry name" value="HMA, heavy metal-associated domain"/>
    <property type="match status" value="8"/>
</dbReference>
<proteinExistence type="inferred from homology"/>
<keyword evidence="11 15" id="KW-1133">Transmembrane helix</keyword>
<dbReference type="Pfam" id="PF00702">
    <property type="entry name" value="Hydrolase"/>
    <property type="match status" value="1"/>
</dbReference>
<keyword evidence="19" id="KW-1185">Reference proteome</keyword>
<name>A0AAD9N9B1_9ANNE</name>
<dbReference type="InterPro" id="IPR006121">
    <property type="entry name" value="HMA_dom"/>
</dbReference>
<keyword evidence="8" id="KW-0187">Copper transport</keyword>
<dbReference type="InterPro" id="IPR017969">
    <property type="entry name" value="Heavy-metal-associated_CS"/>
</dbReference>
<dbReference type="InterPro" id="IPR006122">
    <property type="entry name" value="HMA_Cu_ion-bd"/>
</dbReference>
<feature type="domain" description="HMA" evidence="17">
    <location>
        <begin position="367"/>
        <end position="433"/>
    </location>
</feature>
<dbReference type="GO" id="GO:0005507">
    <property type="term" value="F:copper ion binding"/>
    <property type="evidence" value="ECO:0007669"/>
    <property type="project" value="InterPro"/>
</dbReference>
<dbReference type="InterPro" id="IPR018303">
    <property type="entry name" value="ATPase_P-typ_P_site"/>
</dbReference>
<dbReference type="SUPFAM" id="SSF81665">
    <property type="entry name" value="Calcium ATPase, transmembrane domain M"/>
    <property type="match status" value="1"/>
</dbReference>
<comment type="subcellular location">
    <subcellularLocation>
        <location evidence="1">Golgi apparatus</location>
        <location evidence="1">trans-Golgi network membrane</location>
        <topology evidence="1">Multi-pass membrane protein</topology>
    </subcellularLocation>
    <subcellularLocation>
        <location evidence="15">Membrane</location>
    </subcellularLocation>
</comment>
<dbReference type="FunFam" id="2.70.150.10:FF:000002">
    <property type="entry name" value="Copper-transporting ATPase 1, putative"/>
    <property type="match status" value="1"/>
</dbReference>
<evidence type="ECO:0000256" key="13">
    <source>
        <dbReference type="ARBA" id="ARBA00023065"/>
    </source>
</evidence>
<dbReference type="NCBIfam" id="TIGR01525">
    <property type="entry name" value="ATPase-IB_hvy"/>
    <property type="match status" value="1"/>
</dbReference>
<keyword evidence="5 15" id="KW-0479">Metal-binding</keyword>
<feature type="domain" description="HMA" evidence="17">
    <location>
        <begin position="134"/>
        <end position="200"/>
    </location>
</feature>
<dbReference type="InterPro" id="IPR036412">
    <property type="entry name" value="HAD-like_sf"/>
</dbReference>
<dbReference type="InterPro" id="IPR023298">
    <property type="entry name" value="ATPase_P-typ_TM_dom_sf"/>
</dbReference>
<evidence type="ECO:0000256" key="2">
    <source>
        <dbReference type="ARBA" id="ARBA00012517"/>
    </source>
</evidence>
<feature type="compositionally biased region" description="Acidic residues" evidence="16">
    <location>
        <begin position="1500"/>
        <end position="1509"/>
    </location>
</feature>
<feature type="transmembrane region" description="Helical" evidence="15">
    <location>
        <begin position="1395"/>
        <end position="1415"/>
    </location>
</feature>
<accession>A0AAD9N9B1</accession>
<evidence type="ECO:0000256" key="6">
    <source>
        <dbReference type="ARBA" id="ARBA00022737"/>
    </source>
</evidence>
<dbReference type="PRINTS" id="PR00119">
    <property type="entry name" value="CATATPASE"/>
</dbReference>
<dbReference type="PROSITE" id="PS50846">
    <property type="entry name" value="HMA_2"/>
    <property type="match status" value="7"/>
</dbReference>
<protein>
    <recommendedName>
        <fullName evidence="2">P-type Cu(+) transporter</fullName>
        <ecNumber evidence="2">7.2.2.8</ecNumber>
    </recommendedName>
</protein>
<feature type="transmembrane region" description="Helical" evidence="15">
    <location>
        <begin position="1367"/>
        <end position="1389"/>
    </location>
</feature>
<evidence type="ECO:0000313" key="19">
    <source>
        <dbReference type="Proteomes" id="UP001208570"/>
    </source>
</evidence>
<evidence type="ECO:0000256" key="16">
    <source>
        <dbReference type="SAM" id="MobiDB-lite"/>
    </source>
</evidence>
<keyword evidence="4 15" id="KW-0812">Transmembrane</keyword>
<feature type="transmembrane region" description="Helical" evidence="15">
    <location>
        <begin position="944"/>
        <end position="968"/>
    </location>
</feature>
<dbReference type="GO" id="GO:0005524">
    <property type="term" value="F:ATP binding"/>
    <property type="evidence" value="ECO:0007669"/>
    <property type="project" value="UniProtKB-UniRule"/>
</dbReference>
<dbReference type="Pfam" id="PF00403">
    <property type="entry name" value="HMA"/>
    <property type="match status" value="7"/>
</dbReference>
<dbReference type="CDD" id="cd02094">
    <property type="entry name" value="P-type_ATPase_Cu-like"/>
    <property type="match status" value="1"/>
</dbReference>
<dbReference type="FunFam" id="3.40.1110.10:FF:000023">
    <property type="entry name" value="Copper-transporting ATPase 1, putative"/>
    <property type="match status" value="1"/>
</dbReference>
<keyword evidence="14 15" id="KW-0472">Membrane</keyword>
<evidence type="ECO:0000256" key="11">
    <source>
        <dbReference type="ARBA" id="ARBA00022989"/>
    </source>
</evidence>
<evidence type="ECO:0000256" key="10">
    <source>
        <dbReference type="ARBA" id="ARBA00022967"/>
    </source>
</evidence>
<dbReference type="Gene3D" id="3.40.50.1000">
    <property type="entry name" value="HAD superfamily/HAD-like"/>
    <property type="match status" value="1"/>
</dbReference>
<evidence type="ECO:0000259" key="17">
    <source>
        <dbReference type="PROSITE" id="PS50846"/>
    </source>
</evidence>
<keyword evidence="3" id="KW-0813">Transport</keyword>
<dbReference type="SFLD" id="SFLDG00002">
    <property type="entry name" value="C1.7:_P-type_atpase_like"/>
    <property type="match status" value="1"/>
</dbReference>
<feature type="domain" description="HMA" evidence="17">
    <location>
        <begin position="559"/>
        <end position="625"/>
    </location>
</feature>
<feature type="transmembrane region" description="Helical" evidence="15">
    <location>
        <begin position="721"/>
        <end position="743"/>
    </location>
</feature>
<evidence type="ECO:0000256" key="3">
    <source>
        <dbReference type="ARBA" id="ARBA00022448"/>
    </source>
</evidence>
<dbReference type="GO" id="GO:0016887">
    <property type="term" value="F:ATP hydrolysis activity"/>
    <property type="evidence" value="ECO:0007669"/>
    <property type="project" value="InterPro"/>
</dbReference>
<dbReference type="FunFam" id="3.40.50.1000:FF:000031">
    <property type="entry name" value="Probable copper-transporting ATPase HMA5"/>
    <property type="match status" value="1"/>
</dbReference>
<dbReference type="InterPro" id="IPR023299">
    <property type="entry name" value="ATPase_P-typ_cyto_dom_N"/>
</dbReference>
<dbReference type="Pfam" id="PF00122">
    <property type="entry name" value="E1-E2_ATPase"/>
    <property type="match status" value="1"/>
</dbReference>
<evidence type="ECO:0000256" key="15">
    <source>
        <dbReference type="RuleBase" id="RU362081"/>
    </source>
</evidence>
<dbReference type="InterPro" id="IPR027256">
    <property type="entry name" value="P-typ_ATPase_IB"/>
</dbReference>
<dbReference type="InterPro" id="IPR044492">
    <property type="entry name" value="P_typ_ATPase_HD_dom"/>
</dbReference>
<dbReference type="Gene3D" id="3.40.1110.10">
    <property type="entry name" value="Calcium-transporting ATPase, cytoplasmic domain N"/>
    <property type="match status" value="1"/>
</dbReference>
<evidence type="ECO:0000256" key="12">
    <source>
        <dbReference type="ARBA" id="ARBA00023008"/>
    </source>
</evidence>
<evidence type="ECO:0000256" key="5">
    <source>
        <dbReference type="ARBA" id="ARBA00022723"/>
    </source>
</evidence>
<dbReference type="PROSITE" id="PS00154">
    <property type="entry name" value="ATPASE_E1_E2"/>
    <property type="match status" value="1"/>
</dbReference>
<dbReference type="PRINTS" id="PR00942">
    <property type="entry name" value="CUATPASEI"/>
</dbReference>
<feature type="transmembrane region" description="Helical" evidence="15">
    <location>
        <begin position="755"/>
        <end position="778"/>
    </location>
</feature>
<dbReference type="InterPro" id="IPR023214">
    <property type="entry name" value="HAD_sf"/>
</dbReference>
<feature type="transmembrane region" description="Helical" evidence="15">
    <location>
        <begin position="650"/>
        <end position="669"/>
    </location>
</feature>
<dbReference type="Gene3D" id="2.70.150.10">
    <property type="entry name" value="Calcium-transporting ATPase, cytoplasmic transduction domain A"/>
    <property type="match status" value="1"/>
</dbReference>
<dbReference type="Gene3D" id="1.20.1110.10">
    <property type="entry name" value="Calcium-transporting ATPase, transmembrane domain"/>
    <property type="match status" value="1"/>
</dbReference>
<gene>
    <name evidence="18" type="ORF">LSH36_108g01121</name>
</gene>
<dbReference type="SUPFAM" id="SSF56784">
    <property type="entry name" value="HAD-like"/>
    <property type="match status" value="1"/>
</dbReference>
<evidence type="ECO:0000256" key="9">
    <source>
        <dbReference type="ARBA" id="ARBA00022840"/>
    </source>
</evidence>
<dbReference type="SFLD" id="SFLDF00027">
    <property type="entry name" value="p-type_atpase"/>
    <property type="match status" value="1"/>
</dbReference>
<dbReference type="NCBIfam" id="TIGR01494">
    <property type="entry name" value="ATPase_P-type"/>
    <property type="match status" value="2"/>
</dbReference>
<dbReference type="InterPro" id="IPR008250">
    <property type="entry name" value="ATPase_P-typ_transduc_dom_A_sf"/>
</dbReference>
<comment type="caution">
    <text evidence="18">The sequence shown here is derived from an EMBL/GenBank/DDBJ whole genome shotgun (WGS) entry which is preliminary data.</text>
</comment>
<evidence type="ECO:0000256" key="4">
    <source>
        <dbReference type="ARBA" id="ARBA00022692"/>
    </source>
</evidence>
<dbReference type="PANTHER" id="PTHR46594:SF4">
    <property type="entry name" value="P-TYPE CATION-TRANSPORTING ATPASE"/>
    <property type="match status" value="1"/>
</dbReference>
<evidence type="ECO:0000256" key="14">
    <source>
        <dbReference type="ARBA" id="ARBA00023136"/>
    </source>
</evidence>
<sequence length="1515" mass="165270">MVNRLQMLSRSCANEQVSLQNQQGTIHHDPTKVTAEQLTQAIDDMGFEARVKQHHYQDVVVYIEGMTCMSCVRSIEGNMVAVNGVKFIKVSLENKLGYVKYDPELLGPEAVRQNIEDMGFDASLTPPAEKIEESMVRIGVKGMTCQSCVKNVEDVISEKSGVRKIAVNLEKAEAVVWYDAKQTHPAELRDQIEDMGYDASLTAQNESENLPGDSSQTCLIRVEGMTCQSCVKNIEGNIGKQNGVKDVVISLETKEATIRYEPLSTSPEALRNQIEDLGFDAFLARDSDSCSIGIRGMTCQSCVRNIESNISALPGVCNTTVTLEDNKADIQYKSDVITAREITNKINDLGYNAKLLSDEKGPKSNQKHITIVVSGMHSKSCTNIIEKRLLELAGVNKVESSLLSETADVWFEEGKVTSEQLCAAVNAAGDFSAIVRAVDVPRITVIDMEPGPSGWPNGSAAPNHSDTKQIRFFDTNNAEEDFEKCFLKVSGMTCGSCVANIERNLKKVEGIKHVLVSLMAQKAEIKYDPAYIMPSQIANRVTEIGYTSTVMESESNQDGLLELLIEGMTCSSCVHNIELNLAKKTGIIDVTVNLASSRGRIKYEPETIGVRDIVQLVNSLGYTASLFRDDSKNIVLADHRRIIKRWRRSFLYSLIFGVPVMLVMFYFMADVAIRKKACQRKDTGSGNGLFNGSTSVPPDVTHEPCDYETYMLTAGLSLENLLMFLLCTPCQLLGGKYFYIMALKAIRHRTTNMDVLIAMATTIAYFYSVMVVVVAMIMREPSSPRTFFETPPMLLVFITLGRWLEHIAKGKTSEALTKLMSLQATEACIIEMDKEGAIVKSEDIPVELVQRGDLLKVVPGEKVPVDARVLEGQSMCDESLITGESMPVNKKPGSDVIGGSINQHGMLIIEATHVGTESALSQIVKLVEEAQTSKAPIQQVADTIAGYFVPVVILLSVITLVVWIIAGYVNITLIHPSFDSQAQSKTEIIFEMAFQFAITVLCIACPCALGLATPTAVMVGTGVGAINGILIKGGEPLETAHKITSIVFDKTGTVTHGVPRVARVKMFVDSTVCSLHKLLAIAGTAESSSEHPLATAVVRYVKNVLSTESLGKASDFKAIPGCGLICRVTNLEQLLSNKLSDVEIMNKRNSTSSFKVVVDGMVRDEELISLDDVGSKSSVTRENEEYIVLIGNREWMRRNALEVTYEINKAMEEHEVQGHTAVLCAVNGKIIAMLAIADTVKSEAHLAVYALKKMGLDVMLLTGDNRKTAKAIAKQVGISTVFAEVLPSHKVAKVKRLQESGHKVAMVGDGVNDSPALAQADTGIAIGTGTDVAVEAADVVLIRNDLLDVVAAMLLSKKTVFRIRINFVAATIYNLVGIPIAAGVLMPVGVELQPWMASAAMALSSVSVVCSSLLLKLWRKPRREDLATHHYFMEYKAEQSRSDDEIKVYRGLGDDDFPEVNMKGSLGGSILQKLSLGSTGSKNSREKNPTVDQQGLLSEPDMDSSDIEMADTTQF</sequence>
<feature type="domain" description="HMA" evidence="17">
    <location>
        <begin position="288"/>
        <end position="354"/>
    </location>
</feature>
<dbReference type="GO" id="GO:0016020">
    <property type="term" value="C:membrane"/>
    <property type="evidence" value="ECO:0007669"/>
    <property type="project" value="UniProtKB-SubCell"/>
</dbReference>
<comment type="similarity">
    <text evidence="15">Belongs to the cation transport ATPase (P-type) (TC 3.A.3) family. Type IB subfamily.</text>
</comment>
<evidence type="ECO:0000313" key="18">
    <source>
        <dbReference type="EMBL" id="KAK2161857.1"/>
    </source>
</evidence>
<dbReference type="PANTHER" id="PTHR46594">
    <property type="entry name" value="P-TYPE CATION-TRANSPORTING ATPASE"/>
    <property type="match status" value="1"/>
</dbReference>
<dbReference type="CDD" id="cd00371">
    <property type="entry name" value="HMA"/>
    <property type="match status" value="8"/>
</dbReference>
<feature type="region of interest" description="Disordered" evidence="16">
    <location>
        <begin position="1477"/>
        <end position="1515"/>
    </location>
</feature>
<dbReference type="EMBL" id="JAODUP010000108">
    <property type="protein sequence ID" value="KAK2161857.1"/>
    <property type="molecule type" value="Genomic_DNA"/>
</dbReference>
<dbReference type="FunFam" id="3.30.70.100:FF:000001">
    <property type="entry name" value="ATPase copper transporting beta"/>
    <property type="match status" value="6"/>
</dbReference>
<evidence type="ECO:0000256" key="8">
    <source>
        <dbReference type="ARBA" id="ARBA00022796"/>
    </source>
</evidence>
<keyword evidence="13" id="KW-0406">Ion transport</keyword>
<dbReference type="GO" id="GO:0005802">
    <property type="term" value="C:trans-Golgi network"/>
    <property type="evidence" value="ECO:0007669"/>
    <property type="project" value="UniProtKB-ARBA"/>
</dbReference>
<dbReference type="NCBIfam" id="TIGR00003">
    <property type="entry name" value="copper ion binding protein"/>
    <property type="match status" value="6"/>
</dbReference>
<reference evidence="18" key="1">
    <citation type="journal article" date="2023" name="Mol. Biol. Evol.">
        <title>Third-Generation Sequencing Reveals the Adaptive Role of the Epigenome in Three Deep-Sea Polychaetes.</title>
        <authorList>
            <person name="Perez M."/>
            <person name="Aroh O."/>
            <person name="Sun Y."/>
            <person name="Lan Y."/>
            <person name="Juniper S.K."/>
            <person name="Young C.R."/>
            <person name="Angers B."/>
            <person name="Qian P.Y."/>
        </authorList>
    </citation>
    <scope>NUCLEOTIDE SEQUENCE</scope>
    <source>
        <strain evidence="18">P08H-3</strain>
    </source>
</reference>
<feature type="domain" description="HMA" evidence="17">
    <location>
        <begin position="57"/>
        <end position="123"/>
    </location>
</feature>
<dbReference type="EC" id="7.2.2.8" evidence="2"/>
<dbReference type="InterPro" id="IPR036163">
    <property type="entry name" value="HMA_dom_sf"/>
</dbReference>